<dbReference type="Pfam" id="PF01471">
    <property type="entry name" value="PG_binding_1"/>
    <property type="match status" value="1"/>
</dbReference>
<proteinExistence type="predicted"/>
<dbReference type="Pfam" id="PF13401">
    <property type="entry name" value="AAA_22"/>
    <property type="match status" value="1"/>
</dbReference>
<dbReference type="EMBL" id="MN079080">
    <property type="protein sequence ID" value="QEA04175.1"/>
    <property type="molecule type" value="Genomic_DNA"/>
</dbReference>
<dbReference type="InterPro" id="IPR036365">
    <property type="entry name" value="PGBD-like_sf"/>
</dbReference>
<dbReference type="InterPro" id="IPR002477">
    <property type="entry name" value="Peptidoglycan-bd-like"/>
</dbReference>
<name>A0A5B8RBM5_9ZZZZ</name>
<organism evidence="2">
    <name type="scientific">uncultured organism</name>
    <dbReference type="NCBI Taxonomy" id="155900"/>
    <lineage>
        <taxon>unclassified sequences</taxon>
        <taxon>environmental samples</taxon>
    </lineage>
</organism>
<dbReference type="PANTHER" id="PTHR35894:SF1">
    <property type="entry name" value="PHOSPHORIBULOKINASE _ URIDINE KINASE FAMILY"/>
    <property type="match status" value="1"/>
</dbReference>
<dbReference type="InterPro" id="IPR052026">
    <property type="entry name" value="ExeA_AAA_ATPase_DNA-bind"/>
</dbReference>
<dbReference type="CDD" id="cd00009">
    <property type="entry name" value="AAA"/>
    <property type="match status" value="1"/>
</dbReference>
<protein>
    <recommendedName>
        <fullName evidence="1">AAA+ ATPase domain-containing protein</fullName>
    </recommendedName>
</protein>
<dbReference type="InterPro" id="IPR049945">
    <property type="entry name" value="AAA_22"/>
</dbReference>
<sequence length="508" mass="54460">MAQAFTAHAYLGLSRHPFPPTPDPAAYYYTHGMEQELAELAHCIDTRKGIMLVTGEVGLGKSTLLRRLLDAHSGGDMAFALVFNTFLQGPELLAAICADFGLEPADSVSVNLQRLNDFLIAERRAGRNCVLLVDDAQNLSITSLELVRLLSNLETGQDKLLQIILCGQPELEQTLEADSLRQLRSRIVKRLRLAPLTAAEIPRYVEFRVNAAGDGGRLGLGPGAARALFQATGGNLRSLHLILDRCLYGLVGRQGTAIDAGLVREAARELGYRPARRRPLRFAAAAAATFAVAAALTSLGVHQSIDEPGAAGDWISPVLAAVHTPFDDSGPPPGGPGDGKIRLLPVPSPQPAHAAGGGIDDLATAVRERRPATRSTAGATCMDTLRARHGPDGVSLRPLPRRLGRAIAGDASRQLCTLSVHDRRWIAMPVMPPLREGALVRHVQKRLVDRGLLEPDGVDGLMGPVTQDALQRFQRTTGIPGTGEIDSLTILALRVLGGDRRQRLTRSD</sequence>
<reference evidence="2" key="1">
    <citation type="submission" date="2019-06" db="EMBL/GenBank/DDBJ databases">
        <authorList>
            <person name="Murdoch R.W."/>
            <person name="Fathepure B."/>
        </authorList>
    </citation>
    <scope>NUCLEOTIDE SEQUENCE</scope>
</reference>
<dbReference type="SUPFAM" id="SSF52540">
    <property type="entry name" value="P-loop containing nucleoside triphosphate hydrolases"/>
    <property type="match status" value="1"/>
</dbReference>
<dbReference type="GO" id="GO:0016887">
    <property type="term" value="F:ATP hydrolysis activity"/>
    <property type="evidence" value="ECO:0007669"/>
    <property type="project" value="InterPro"/>
</dbReference>
<evidence type="ECO:0000313" key="2">
    <source>
        <dbReference type="EMBL" id="QEA04175.1"/>
    </source>
</evidence>
<dbReference type="SUPFAM" id="SSF47090">
    <property type="entry name" value="PGBD-like"/>
    <property type="match status" value="1"/>
</dbReference>
<feature type="domain" description="AAA+ ATPase" evidence="1">
    <location>
        <begin position="47"/>
        <end position="195"/>
    </location>
</feature>
<gene>
    <name evidence="2" type="ORF">KBTEX_00478</name>
</gene>
<dbReference type="Gene3D" id="1.10.101.10">
    <property type="entry name" value="PGBD-like superfamily/PGBD"/>
    <property type="match status" value="1"/>
</dbReference>
<dbReference type="InterPro" id="IPR003593">
    <property type="entry name" value="AAA+_ATPase"/>
</dbReference>
<dbReference type="Gene3D" id="3.40.50.300">
    <property type="entry name" value="P-loop containing nucleotide triphosphate hydrolases"/>
    <property type="match status" value="1"/>
</dbReference>
<dbReference type="InterPro" id="IPR027417">
    <property type="entry name" value="P-loop_NTPase"/>
</dbReference>
<accession>A0A5B8RBM5</accession>
<dbReference type="InterPro" id="IPR036366">
    <property type="entry name" value="PGBDSf"/>
</dbReference>
<evidence type="ECO:0000259" key="1">
    <source>
        <dbReference type="SMART" id="SM00382"/>
    </source>
</evidence>
<dbReference type="PANTHER" id="PTHR35894">
    <property type="entry name" value="GENERAL SECRETION PATHWAY PROTEIN A-RELATED"/>
    <property type="match status" value="1"/>
</dbReference>
<dbReference type="SMART" id="SM00382">
    <property type="entry name" value="AAA"/>
    <property type="match status" value="1"/>
</dbReference>
<dbReference type="AlphaFoldDB" id="A0A5B8RBM5"/>